<feature type="domain" description="Guanylate-binding protein N-terminal" evidence="2">
    <location>
        <begin position="34"/>
        <end position="307"/>
    </location>
</feature>
<dbReference type="eggNOG" id="KOG2037">
    <property type="taxonomic scope" value="Eukaryota"/>
</dbReference>
<dbReference type="GO" id="GO:0007029">
    <property type="term" value="P:endoplasmic reticulum organization"/>
    <property type="evidence" value="ECO:0000318"/>
    <property type="project" value="GO_Central"/>
</dbReference>
<dbReference type="Pfam" id="PF02263">
    <property type="entry name" value="GBP"/>
    <property type="match status" value="1"/>
</dbReference>
<evidence type="ECO:0000256" key="1">
    <source>
        <dbReference type="SAM" id="MobiDB-lite"/>
    </source>
</evidence>
<dbReference type="GO" id="GO:0005525">
    <property type="term" value="F:GTP binding"/>
    <property type="evidence" value="ECO:0000318"/>
    <property type="project" value="GO_Central"/>
</dbReference>
<dbReference type="GO" id="GO:0003924">
    <property type="term" value="F:GTPase activity"/>
    <property type="evidence" value="ECO:0000318"/>
    <property type="project" value="GO_Central"/>
</dbReference>
<dbReference type="Gene3D" id="3.40.50.300">
    <property type="entry name" value="P-loop containing nucleotide triphosphate hydrolases"/>
    <property type="match status" value="1"/>
</dbReference>
<keyword evidence="4" id="KW-1185">Reference proteome</keyword>
<dbReference type="HOGENOM" id="CLU_517134_0_0_1"/>
<dbReference type="SUPFAM" id="SSF52540">
    <property type="entry name" value="P-loop containing nucleoside triphosphate hydrolases"/>
    <property type="match status" value="1"/>
</dbReference>
<proteinExistence type="predicted"/>
<sequence length="527" mass="60629">MHIKKKTRNKINLELIQRSPAVPLITVERKTGQVKVHEKNIDHVLKRPEFKNTHVVVIGILGQHRAGKSFLMNVIRLYLLEKVKKMQELSTIGKLLQFLSSEPRWLTAANFRNIQSQFGWYHSDLSDTKGIYTLREPILCQNAKGQKVAVVLLDTDGSIAGEFNYDNIIYILTSILSSKQILNFRTECQDDEIRMLKVLEEYLNYATDKSHTKLLQDVAVIIRDAKVKKKELGQVENYQMHHFDQNSQVMMPVLNSHYCKVQSYLFPHPTAGRRLTPISAVKVLDENHPFAISIDEFCSTFLAPENFIQKSFFRIKINCYQLADIIKVMANLFQSGKLPTPELLYEGIVKTLCEYGLDSVVMDYEKHAKYMEDHFGTNNIPAEQLKKLKAALTKVASHYFKTLRSSKCNGIIERSRERTEKKLEALHSSWQLKSDANCKKKTANHQAKERTEVNQLYMENVKLKKSLSLEKANSLKLQLELDEVRSKLSEADRDTLNQRRKSWATISHTAESSSNEDINPVQEQDCG</sequence>
<gene>
    <name evidence="3" type="ORF">TRIADDRAFT_60797</name>
</gene>
<dbReference type="RefSeq" id="XP_002116797.1">
    <property type="nucleotide sequence ID" value="XM_002116761.1"/>
</dbReference>
<dbReference type="AlphaFoldDB" id="B3S8Z4"/>
<evidence type="ECO:0000313" key="4">
    <source>
        <dbReference type="Proteomes" id="UP000009022"/>
    </source>
</evidence>
<protein>
    <recommendedName>
        <fullName evidence="2">Guanylate-binding protein N-terminal domain-containing protein</fullName>
    </recommendedName>
</protein>
<dbReference type="OrthoDB" id="2135133at2759"/>
<dbReference type="Proteomes" id="UP000009022">
    <property type="component" value="Unassembled WGS sequence"/>
</dbReference>
<dbReference type="GeneID" id="6757943"/>
<accession>B3S8Z4</accession>
<dbReference type="KEGG" id="tad:TRIADDRAFT_60797"/>
<dbReference type="EMBL" id="DS985257">
    <property type="protein sequence ID" value="EDV20856.1"/>
    <property type="molecule type" value="Genomic_DNA"/>
</dbReference>
<dbReference type="InParanoid" id="B3S8Z4"/>
<dbReference type="GO" id="GO:0051260">
    <property type="term" value="P:protein homooligomerization"/>
    <property type="evidence" value="ECO:0000318"/>
    <property type="project" value="GO_Central"/>
</dbReference>
<reference evidence="3 4" key="1">
    <citation type="journal article" date="2008" name="Nature">
        <title>The Trichoplax genome and the nature of placozoans.</title>
        <authorList>
            <person name="Srivastava M."/>
            <person name="Begovic E."/>
            <person name="Chapman J."/>
            <person name="Putnam N.H."/>
            <person name="Hellsten U."/>
            <person name="Kawashima T."/>
            <person name="Kuo A."/>
            <person name="Mitros T."/>
            <person name="Salamov A."/>
            <person name="Carpenter M.L."/>
            <person name="Signorovitch A.Y."/>
            <person name="Moreno M.A."/>
            <person name="Kamm K."/>
            <person name="Grimwood J."/>
            <person name="Schmutz J."/>
            <person name="Shapiro H."/>
            <person name="Grigoriev I.V."/>
            <person name="Buss L.W."/>
            <person name="Schierwater B."/>
            <person name="Dellaporta S.L."/>
            <person name="Rokhsar D.S."/>
        </authorList>
    </citation>
    <scope>NUCLEOTIDE SEQUENCE [LARGE SCALE GENOMIC DNA]</scope>
    <source>
        <strain evidence="3 4">Grell-BS-1999</strain>
    </source>
</reference>
<feature type="region of interest" description="Disordered" evidence="1">
    <location>
        <begin position="495"/>
        <end position="527"/>
    </location>
</feature>
<dbReference type="CTD" id="6757943"/>
<evidence type="ECO:0000313" key="3">
    <source>
        <dbReference type="EMBL" id="EDV20856.1"/>
    </source>
</evidence>
<dbReference type="PANTHER" id="PTHR10751">
    <property type="entry name" value="GUANYLATE BINDING PROTEIN"/>
    <property type="match status" value="1"/>
</dbReference>
<evidence type="ECO:0000259" key="2">
    <source>
        <dbReference type="Pfam" id="PF02263"/>
    </source>
</evidence>
<organism evidence="3 4">
    <name type="scientific">Trichoplax adhaerens</name>
    <name type="common">Trichoplax reptans</name>
    <dbReference type="NCBI Taxonomy" id="10228"/>
    <lineage>
        <taxon>Eukaryota</taxon>
        <taxon>Metazoa</taxon>
        <taxon>Placozoa</taxon>
        <taxon>Uniplacotomia</taxon>
        <taxon>Trichoplacea</taxon>
        <taxon>Trichoplacidae</taxon>
        <taxon>Trichoplax</taxon>
    </lineage>
</organism>
<name>B3S8Z4_TRIAD</name>
<dbReference type="InterPro" id="IPR015894">
    <property type="entry name" value="Guanylate-bd_N"/>
</dbReference>
<feature type="compositionally biased region" description="Polar residues" evidence="1">
    <location>
        <begin position="504"/>
        <end position="517"/>
    </location>
</feature>
<dbReference type="PhylomeDB" id="B3S8Z4"/>
<dbReference type="InterPro" id="IPR027417">
    <property type="entry name" value="P-loop_NTPase"/>
</dbReference>